<dbReference type="EMBL" id="LMTZ01000151">
    <property type="protein sequence ID" value="KST62709.1"/>
    <property type="molecule type" value="Genomic_DNA"/>
</dbReference>
<evidence type="ECO:0000256" key="1">
    <source>
        <dbReference type="SAM" id="MobiDB-lite"/>
    </source>
</evidence>
<keyword evidence="5" id="KW-1185">Reference proteome</keyword>
<dbReference type="OrthoDB" id="582165at2"/>
<accession>A0A0V7ZDU7</accession>
<proteinExistence type="predicted"/>
<keyword evidence="2" id="KW-0732">Signal</keyword>
<evidence type="ECO:0000313" key="4">
    <source>
        <dbReference type="EMBL" id="KST62709.1"/>
    </source>
</evidence>
<comment type="caution">
    <text evidence="4">The sequence shown here is derived from an EMBL/GenBank/DDBJ whole genome shotgun (WGS) entry which is preliminary data.</text>
</comment>
<evidence type="ECO:0000259" key="3">
    <source>
        <dbReference type="Pfam" id="PF13115"/>
    </source>
</evidence>
<dbReference type="Proteomes" id="UP000053372">
    <property type="component" value="Unassembled WGS sequence"/>
</dbReference>
<feature type="chain" id="PRO_5006890038" description="YtkA-like domain-containing protein" evidence="2">
    <location>
        <begin position="18"/>
        <end position="146"/>
    </location>
</feature>
<dbReference type="PROSITE" id="PS51257">
    <property type="entry name" value="PROKAR_LIPOPROTEIN"/>
    <property type="match status" value="1"/>
</dbReference>
<gene>
    <name evidence="4" type="ORF">BC008_38440</name>
</gene>
<dbReference type="InterPro" id="IPR032693">
    <property type="entry name" value="YtkA-like_dom"/>
</dbReference>
<organism evidence="4 5">
    <name type="scientific">Mastigocoleus testarum BC008</name>
    <dbReference type="NCBI Taxonomy" id="371196"/>
    <lineage>
        <taxon>Bacteria</taxon>
        <taxon>Bacillati</taxon>
        <taxon>Cyanobacteriota</taxon>
        <taxon>Cyanophyceae</taxon>
        <taxon>Nostocales</taxon>
        <taxon>Hapalosiphonaceae</taxon>
        <taxon>Mastigocoleus</taxon>
    </lineage>
</organism>
<feature type="region of interest" description="Disordered" evidence="1">
    <location>
        <begin position="22"/>
        <end position="45"/>
    </location>
</feature>
<dbReference type="AlphaFoldDB" id="A0A0V7ZDU7"/>
<feature type="compositionally biased region" description="Polar residues" evidence="1">
    <location>
        <begin position="22"/>
        <end position="42"/>
    </location>
</feature>
<evidence type="ECO:0000313" key="5">
    <source>
        <dbReference type="Proteomes" id="UP000053372"/>
    </source>
</evidence>
<sequence>MIKLLPFLLSLSFLTIACNTPENQTEATSPTITNSSQQQPQEGNVKINLVSPSSQETVKMGNTQLVVEVLDSQTQKPVAVKDLDVKVSMAMEGDEPMTSMAKVEPDSQPGRYKVKTNFGMQGKWDVVAQVKDPQHQGQVSYSFNVQ</sequence>
<feature type="signal peptide" evidence="2">
    <location>
        <begin position="1"/>
        <end position="17"/>
    </location>
</feature>
<reference evidence="4 5" key="1">
    <citation type="journal article" date="2015" name="Genome Announc.">
        <title>Draft Genome of the Euendolithic (true boring) Cyanobacterium Mastigocoleus testarum strain BC008.</title>
        <authorList>
            <person name="Guida B.S."/>
            <person name="Garcia-Pichel F."/>
        </authorList>
    </citation>
    <scope>NUCLEOTIDE SEQUENCE [LARGE SCALE GENOMIC DNA]</scope>
    <source>
        <strain evidence="4 5">BC008</strain>
    </source>
</reference>
<name>A0A0V7ZDU7_9CYAN</name>
<dbReference type="Pfam" id="PF13115">
    <property type="entry name" value="YtkA"/>
    <property type="match status" value="1"/>
</dbReference>
<feature type="domain" description="YtkA-like" evidence="3">
    <location>
        <begin position="43"/>
        <end position="126"/>
    </location>
</feature>
<evidence type="ECO:0000256" key="2">
    <source>
        <dbReference type="SAM" id="SignalP"/>
    </source>
</evidence>
<protein>
    <recommendedName>
        <fullName evidence="3">YtkA-like domain-containing protein</fullName>
    </recommendedName>
</protein>
<dbReference type="RefSeq" id="WP_027842952.1">
    <property type="nucleotide sequence ID" value="NZ_LMTZ01000151.1"/>
</dbReference>